<gene>
    <name evidence="1" type="ORF">NKW50_10295</name>
</gene>
<protein>
    <submittedName>
        <fullName evidence="1">Type II toxin-antitoxin system PemK/MazF family toxin</fullName>
    </submittedName>
</protein>
<dbReference type="SUPFAM" id="SSF50118">
    <property type="entry name" value="Cell growth inhibitor/plasmid maintenance toxic component"/>
    <property type="match status" value="1"/>
</dbReference>
<evidence type="ECO:0000313" key="2">
    <source>
        <dbReference type="Proteomes" id="UP001523528"/>
    </source>
</evidence>
<dbReference type="Proteomes" id="UP001523528">
    <property type="component" value="Unassembled WGS sequence"/>
</dbReference>
<dbReference type="InterPro" id="IPR011067">
    <property type="entry name" value="Plasmid_toxin/cell-grow_inhib"/>
</dbReference>
<reference evidence="1 2" key="1">
    <citation type="submission" date="2022-06" db="EMBL/GenBank/DDBJ databases">
        <title>Acetobacer genomes from food samples.</title>
        <authorList>
            <person name="Sombolestani A."/>
        </authorList>
    </citation>
    <scope>NUCLEOTIDE SEQUENCE [LARGE SCALE GENOMIC DNA]</scope>
    <source>
        <strain evidence="1 2">R-83285</strain>
    </source>
</reference>
<proteinExistence type="predicted"/>
<name>A0ABT1F196_9PROT</name>
<dbReference type="InterPro" id="IPR003477">
    <property type="entry name" value="PemK-like"/>
</dbReference>
<comment type="caution">
    <text evidence="1">The sequence shown here is derived from an EMBL/GenBank/DDBJ whole genome shotgun (WGS) entry which is preliminary data.</text>
</comment>
<keyword evidence="2" id="KW-1185">Reference proteome</keyword>
<accession>A0ABT1F196</accession>
<evidence type="ECO:0000313" key="1">
    <source>
        <dbReference type="EMBL" id="MCP1258979.1"/>
    </source>
</evidence>
<dbReference type="Gene3D" id="2.30.30.110">
    <property type="match status" value="1"/>
</dbReference>
<sequence length="127" mass="14064">MASDRPIASTMIFRPGQIVLADWRGDALPKEPNKRRPAVVVEDDLFPAEWPNVILVPLTDDEGLVIPDLSVRLDPSPENGCPKVCWAVCALVTTTSKLRVAPTESFVRPEQLEMMRKQIAFLIGADI</sequence>
<organism evidence="1 2">
    <name type="scientific">Acetobacter lambici</name>
    <dbReference type="NCBI Taxonomy" id="1332824"/>
    <lineage>
        <taxon>Bacteria</taxon>
        <taxon>Pseudomonadati</taxon>
        <taxon>Pseudomonadota</taxon>
        <taxon>Alphaproteobacteria</taxon>
        <taxon>Acetobacterales</taxon>
        <taxon>Acetobacteraceae</taxon>
        <taxon>Acetobacter</taxon>
    </lineage>
</organism>
<dbReference type="EMBL" id="JAMYZZ010000018">
    <property type="protein sequence ID" value="MCP1258979.1"/>
    <property type="molecule type" value="Genomic_DNA"/>
</dbReference>
<dbReference type="RefSeq" id="WP_165992257.1">
    <property type="nucleotide sequence ID" value="NZ_JAMYZY010000018.1"/>
</dbReference>
<dbReference type="Pfam" id="PF02452">
    <property type="entry name" value="PemK_toxin"/>
    <property type="match status" value="1"/>
</dbReference>